<dbReference type="EMBL" id="JADCNL010000005">
    <property type="protein sequence ID" value="KAG0480619.1"/>
    <property type="molecule type" value="Genomic_DNA"/>
</dbReference>
<accession>A0A835RAZ4</accession>
<keyword evidence="4" id="KW-1185">Reference proteome</keyword>
<dbReference type="Proteomes" id="UP000636800">
    <property type="component" value="Chromosome 5"/>
</dbReference>
<proteinExistence type="inferred from homology"/>
<gene>
    <name evidence="3" type="ORF">HPP92_011191</name>
    <name evidence="2" type="ORF">HPP92_011477</name>
</gene>
<comment type="caution">
    <text evidence="3">The sequence shown here is derived from an EMBL/GenBank/DDBJ whole genome shotgun (WGS) entry which is preliminary data.</text>
</comment>
<dbReference type="GO" id="GO:0005737">
    <property type="term" value="C:cytoplasm"/>
    <property type="evidence" value="ECO:0007669"/>
    <property type="project" value="TreeGrafter"/>
</dbReference>
<dbReference type="OrthoDB" id="10267235at2759"/>
<dbReference type="Pfam" id="PF01633">
    <property type="entry name" value="Choline_kinase"/>
    <property type="match status" value="1"/>
</dbReference>
<sequence>MATAKQLDVVASEWKIPTEAKRALLGLAAAWDDVPDSRALEAVPLNGGMSNAVFRIRWPIAAGDEASASRNVLLRIYGEGVCIFFDREDEIRTFKLLSCLGHGPRLLSVFPSGRVEEFIHARTLSSSDLRRPEISALIASKLRELHQLEMPGFKVPLLWERLRNWLKAARRLSSSDEAKRFKLDLVEREISILEKELSSGDHKLGFCHNDLQSGNIMVDEESRVLTIIDYEYASFNPIAYDIANHFCEMAADYLTETPHVLDYSKYPDLEEQKRFVWTYLSSSGENPNDNEVEKLLGGIEKYTLASHLIWGLWALVENHLGDIDFDYLEYAKQRKIECMFENKALMA</sequence>
<name>A0A835RAZ4_VANPL</name>
<evidence type="ECO:0000313" key="3">
    <source>
        <dbReference type="EMBL" id="KAG0483107.1"/>
    </source>
</evidence>
<protein>
    <recommendedName>
        <fullName evidence="6">Choline kinase</fullName>
    </recommendedName>
</protein>
<dbReference type="Proteomes" id="UP000639772">
    <property type="component" value="Unassembled WGS sequence"/>
</dbReference>
<dbReference type="SUPFAM" id="SSF56112">
    <property type="entry name" value="Protein kinase-like (PK-like)"/>
    <property type="match status" value="1"/>
</dbReference>
<dbReference type="CDD" id="cd05157">
    <property type="entry name" value="ETNK_euk"/>
    <property type="match status" value="1"/>
</dbReference>
<dbReference type="GO" id="GO:0004305">
    <property type="term" value="F:ethanolamine kinase activity"/>
    <property type="evidence" value="ECO:0007669"/>
    <property type="project" value="TreeGrafter"/>
</dbReference>
<reference evidence="4 5" key="1">
    <citation type="journal article" date="2020" name="Nat. Food">
        <title>A phased Vanilla planifolia genome enables genetic improvement of flavour and production.</title>
        <authorList>
            <person name="Hasing T."/>
            <person name="Tang H."/>
            <person name="Brym M."/>
            <person name="Khazi F."/>
            <person name="Huang T."/>
            <person name="Chambers A.H."/>
        </authorList>
    </citation>
    <scope>NUCLEOTIDE SEQUENCE [LARGE SCALE GENOMIC DNA]</scope>
    <source>
        <tissue evidence="3">Leaf</tissue>
    </source>
</reference>
<evidence type="ECO:0008006" key="6">
    <source>
        <dbReference type="Google" id="ProtNLM"/>
    </source>
</evidence>
<dbReference type="Gene3D" id="3.90.1200.10">
    <property type="match status" value="1"/>
</dbReference>
<evidence type="ECO:0000256" key="1">
    <source>
        <dbReference type="ARBA" id="ARBA00038211"/>
    </source>
</evidence>
<dbReference type="PANTHER" id="PTHR22603">
    <property type="entry name" value="CHOLINE/ETHANOALAMINE KINASE"/>
    <property type="match status" value="1"/>
</dbReference>
<evidence type="ECO:0000313" key="4">
    <source>
        <dbReference type="Proteomes" id="UP000636800"/>
    </source>
</evidence>
<dbReference type="GO" id="GO:0006646">
    <property type="term" value="P:phosphatidylethanolamine biosynthetic process"/>
    <property type="evidence" value="ECO:0007669"/>
    <property type="project" value="TreeGrafter"/>
</dbReference>
<organism evidence="3 5">
    <name type="scientific">Vanilla planifolia</name>
    <name type="common">Vanilla</name>
    <dbReference type="NCBI Taxonomy" id="51239"/>
    <lineage>
        <taxon>Eukaryota</taxon>
        <taxon>Viridiplantae</taxon>
        <taxon>Streptophyta</taxon>
        <taxon>Embryophyta</taxon>
        <taxon>Tracheophyta</taxon>
        <taxon>Spermatophyta</taxon>
        <taxon>Magnoliopsida</taxon>
        <taxon>Liliopsida</taxon>
        <taxon>Asparagales</taxon>
        <taxon>Orchidaceae</taxon>
        <taxon>Vanilloideae</taxon>
        <taxon>Vanilleae</taxon>
        <taxon>Vanilla</taxon>
    </lineage>
</organism>
<dbReference type="GO" id="GO:0004103">
    <property type="term" value="F:choline kinase activity"/>
    <property type="evidence" value="ECO:0007669"/>
    <property type="project" value="TreeGrafter"/>
</dbReference>
<dbReference type="Gene3D" id="3.30.200.20">
    <property type="entry name" value="Phosphorylase Kinase, domain 1"/>
    <property type="match status" value="1"/>
</dbReference>
<dbReference type="EMBL" id="JADCNM010000005">
    <property type="protein sequence ID" value="KAG0483107.1"/>
    <property type="molecule type" value="Genomic_DNA"/>
</dbReference>
<dbReference type="PANTHER" id="PTHR22603:SF93">
    <property type="entry name" value="RE24176P"/>
    <property type="match status" value="1"/>
</dbReference>
<comment type="similarity">
    <text evidence="1">Belongs to the choline/ethanolamine kinase family.</text>
</comment>
<evidence type="ECO:0000313" key="5">
    <source>
        <dbReference type="Proteomes" id="UP000639772"/>
    </source>
</evidence>
<evidence type="ECO:0000313" key="2">
    <source>
        <dbReference type="EMBL" id="KAG0480619.1"/>
    </source>
</evidence>
<dbReference type="AlphaFoldDB" id="A0A835RAZ4"/>
<dbReference type="InterPro" id="IPR011009">
    <property type="entry name" value="Kinase-like_dom_sf"/>
</dbReference>